<feature type="region of interest" description="Disordered" evidence="1">
    <location>
        <begin position="1"/>
        <end position="22"/>
    </location>
</feature>
<keyword evidence="3" id="KW-1185">Reference proteome</keyword>
<evidence type="ECO:0000313" key="2">
    <source>
        <dbReference type="EMBL" id="WZN43976.1"/>
    </source>
</evidence>
<reference evidence="2 3" key="1">
    <citation type="submission" date="2024-03" db="EMBL/GenBank/DDBJ databases">
        <title>Chitinophaga caseinilytica sp. nov., a casein hydrolysing bacterium isolated from forest soil.</title>
        <authorList>
            <person name="Lee D.S."/>
            <person name="Han D.M."/>
            <person name="Baek J.H."/>
            <person name="Choi D.G."/>
            <person name="Jeon J.H."/>
            <person name="Jeon C.O."/>
        </authorList>
    </citation>
    <scope>NUCLEOTIDE SEQUENCE [LARGE SCALE GENOMIC DNA]</scope>
    <source>
        <strain evidence="2 3">KACC 19118</strain>
    </source>
</reference>
<evidence type="ECO:0000256" key="1">
    <source>
        <dbReference type="SAM" id="MobiDB-lite"/>
    </source>
</evidence>
<gene>
    <name evidence="2" type="ORF">WJU22_13820</name>
</gene>
<dbReference type="Proteomes" id="UP001449657">
    <property type="component" value="Chromosome"/>
</dbReference>
<dbReference type="RefSeq" id="WP_341838770.1">
    <property type="nucleotide sequence ID" value="NZ_CP149792.1"/>
</dbReference>
<accession>A0ABZ2YZX3</accession>
<evidence type="ECO:0000313" key="3">
    <source>
        <dbReference type="Proteomes" id="UP001449657"/>
    </source>
</evidence>
<protein>
    <submittedName>
        <fullName evidence="2">Uncharacterized protein</fullName>
    </submittedName>
</protein>
<sequence length="97" mass="11404">MEPEEVRVSGHRRPGPSGKNANFRPFTGKFTVYSSIVQKLEKIFEFSMEIIRQQTGQQINRKTDVIQKPTIYFLFGIHRLRESLYHEFAWFSGSVDH</sequence>
<organism evidence="2 3">
    <name type="scientific">Chitinophaga caseinilytica</name>
    <dbReference type="NCBI Taxonomy" id="2267521"/>
    <lineage>
        <taxon>Bacteria</taxon>
        <taxon>Pseudomonadati</taxon>
        <taxon>Bacteroidota</taxon>
        <taxon>Chitinophagia</taxon>
        <taxon>Chitinophagales</taxon>
        <taxon>Chitinophagaceae</taxon>
        <taxon>Chitinophaga</taxon>
    </lineage>
</organism>
<name>A0ABZ2YZX3_9BACT</name>
<proteinExistence type="predicted"/>
<dbReference type="EMBL" id="CP150096">
    <property type="protein sequence ID" value="WZN43976.1"/>
    <property type="molecule type" value="Genomic_DNA"/>
</dbReference>